<dbReference type="OrthoDB" id="983479at2759"/>
<comment type="caution">
    <text evidence="5">The sequence shown here is derived from an EMBL/GenBank/DDBJ whole genome shotgun (WGS) entry which is preliminary data.</text>
</comment>
<accession>A0A443SIE8</accession>
<evidence type="ECO:0000313" key="6">
    <source>
        <dbReference type="Proteomes" id="UP000288716"/>
    </source>
</evidence>
<feature type="non-terminal residue" evidence="5">
    <location>
        <position position="478"/>
    </location>
</feature>
<feature type="region of interest" description="Disordered" evidence="4">
    <location>
        <begin position="420"/>
        <end position="439"/>
    </location>
</feature>
<evidence type="ECO:0000256" key="2">
    <source>
        <dbReference type="ARBA" id="ARBA00022833"/>
    </source>
</evidence>
<gene>
    <name evidence="5" type="ORF">B4U80_03415</name>
</gene>
<sequence length="478" mass="52532">MAAEEKPNKSDITTILNKLKAASANKNSYFQEHNVTTKDAQQKYNSRAAELYRGKVSQLAHTAMRQYGCQLLIDTHSSTAGPVSPDSKHVDFWDEHTNDDNKDSNDSAIFNRSADHTESLQFNSEIQSNLSVPEGSNLKPEAQKSNYKPIIGAKKTSKKSLGAKRGLGAQKVNADFKKIEEEALKADELKEVYENTSSKPLTQEEAEENLASINLAYQDLSERQKLTEEKLRSIDPQKAQQLERLGMGFTNAGSSRSGISHSAVSDMTSIEQVNPTNNSPSLSSFARNTSLNDKPFSELQMELMMLEMALSSGPSRYKEAILDKSFGRSKNDIVESDNFWDVIDNKKDKAPEVIDTIPSLESNKTSNSARSMVSSRSVGSIAGDEAQKKFGTAKAISSDQFFGDSKGSDFERRTTLSRFEGSNSISSDDYFGRKSEKSRQSSLAATNLYDIKEGVKDGVTKVAGRLSNLATGVMSSLQ</sequence>
<keyword evidence="1" id="KW-0479">Metal-binding</keyword>
<keyword evidence="3" id="KW-0175">Coiled coil</keyword>
<feature type="region of interest" description="Disordered" evidence="4">
    <location>
        <begin position="79"/>
        <end position="109"/>
    </location>
</feature>
<organism evidence="5 6">
    <name type="scientific">Leptotrombidium deliense</name>
    <dbReference type="NCBI Taxonomy" id="299467"/>
    <lineage>
        <taxon>Eukaryota</taxon>
        <taxon>Metazoa</taxon>
        <taxon>Ecdysozoa</taxon>
        <taxon>Arthropoda</taxon>
        <taxon>Chelicerata</taxon>
        <taxon>Arachnida</taxon>
        <taxon>Acari</taxon>
        <taxon>Acariformes</taxon>
        <taxon>Trombidiformes</taxon>
        <taxon>Prostigmata</taxon>
        <taxon>Anystina</taxon>
        <taxon>Parasitengona</taxon>
        <taxon>Trombiculoidea</taxon>
        <taxon>Trombiculidae</taxon>
        <taxon>Leptotrombidium</taxon>
    </lineage>
</organism>
<feature type="region of interest" description="Disordered" evidence="4">
    <location>
        <begin position="131"/>
        <end position="153"/>
    </location>
</feature>
<dbReference type="GO" id="GO:0000139">
    <property type="term" value="C:Golgi membrane"/>
    <property type="evidence" value="ECO:0007669"/>
    <property type="project" value="GOC"/>
</dbReference>
<protein>
    <submittedName>
        <fullName evidence="5">ADP-ribosylation factor GTPase-activating protein 2-like protein</fullName>
    </submittedName>
</protein>
<dbReference type="PANTHER" id="PTHR45686:SF4">
    <property type="entry name" value="ADP-RIBOSYLATION FACTOR GTPASE ACTIVATING PROTEIN 3, ISOFORM H"/>
    <property type="match status" value="1"/>
</dbReference>
<feature type="compositionally biased region" description="Basic and acidic residues" evidence="4">
    <location>
        <begin position="430"/>
        <end position="439"/>
    </location>
</feature>
<reference evidence="5 6" key="1">
    <citation type="journal article" date="2018" name="Gigascience">
        <title>Genomes of trombidid mites reveal novel predicted allergens and laterally-transferred genes associated with secondary metabolism.</title>
        <authorList>
            <person name="Dong X."/>
            <person name="Chaisiri K."/>
            <person name="Xia D."/>
            <person name="Armstrong S.D."/>
            <person name="Fang Y."/>
            <person name="Donnelly M.J."/>
            <person name="Kadowaki T."/>
            <person name="McGarry J.W."/>
            <person name="Darby A.C."/>
            <person name="Makepeace B.L."/>
        </authorList>
    </citation>
    <scope>NUCLEOTIDE SEQUENCE [LARGE SCALE GENOMIC DNA]</scope>
    <source>
        <strain evidence="5">UoL-UT</strain>
    </source>
</reference>
<evidence type="ECO:0000313" key="5">
    <source>
        <dbReference type="EMBL" id="RWS27262.1"/>
    </source>
</evidence>
<dbReference type="STRING" id="299467.A0A443SIE8"/>
<keyword evidence="6" id="KW-1185">Reference proteome</keyword>
<dbReference type="VEuPathDB" id="VectorBase:LDEU004779"/>
<name>A0A443SIE8_9ACAR</name>
<proteinExistence type="predicted"/>
<dbReference type="EMBL" id="NCKV01002145">
    <property type="protein sequence ID" value="RWS27262.1"/>
    <property type="molecule type" value="Genomic_DNA"/>
</dbReference>
<dbReference type="PANTHER" id="PTHR45686">
    <property type="entry name" value="ADP-RIBOSYLATION FACTOR GTPASE ACTIVATING PROTEIN 3, ISOFORM H-RELATED"/>
    <property type="match status" value="1"/>
</dbReference>
<dbReference type="Proteomes" id="UP000288716">
    <property type="component" value="Unassembled WGS sequence"/>
</dbReference>
<evidence type="ECO:0000256" key="1">
    <source>
        <dbReference type="ARBA" id="ARBA00022723"/>
    </source>
</evidence>
<feature type="compositionally biased region" description="Basic and acidic residues" evidence="4">
    <location>
        <begin position="86"/>
        <end position="105"/>
    </location>
</feature>
<dbReference type="AlphaFoldDB" id="A0A443SIE8"/>
<evidence type="ECO:0000256" key="3">
    <source>
        <dbReference type="SAM" id="Coils"/>
    </source>
</evidence>
<dbReference type="GO" id="GO:0046872">
    <property type="term" value="F:metal ion binding"/>
    <property type="evidence" value="ECO:0007669"/>
    <property type="project" value="UniProtKB-KW"/>
</dbReference>
<keyword evidence="2" id="KW-0862">Zinc</keyword>
<dbReference type="GO" id="GO:0048205">
    <property type="term" value="P:COPI coating of Golgi vesicle"/>
    <property type="evidence" value="ECO:0007669"/>
    <property type="project" value="TreeGrafter"/>
</dbReference>
<evidence type="ECO:0000256" key="4">
    <source>
        <dbReference type="SAM" id="MobiDB-lite"/>
    </source>
</evidence>
<feature type="coiled-coil region" evidence="3">
    <location>
        <begin position="176"/>
        <end position="223"/>
    </location>
</feature>